<evidence type="ECO:0000259" key="1">
    <source>
        <dbReference type="Pfam" id="PF13460"/>
    </source>
</evidence>
<dbReference type="OrthoDB" id="10262413at2759"/>
<dbReference type="EMBL" id="KV417775">
    <property type="protein sequence ID" value="KZP06727.1"/>
    <property type="molecule type" value="Genomic_DNA"/>
</dbReference>
<evidence type="ECO:0000313" key="2">
    <source>
        <dbReference type="EMBL" id="KZP06727.1"/>
    </source>
</evidence>
<accession>A0A167X1M5</accession>
<dbReference type="InterPro" id="IPR051783">
    <property type="entry name" value="NAD(P)-dependent_oxidoreduct"/>
</dbReference>
<dbReference type="AlphaFoldDB" id="A0A167X1M5"/>
<dbReference type="SUPFAM" id="SSF51735">
    <property type="entry name" value="NAD(P)-binding Rossmann-fold domains"/>
    <property type="match status" value="1"/>
</dbReference>
<dbReference type="InterPro" id="IPR016040">
    <property type="entry name" value="NAD(P)-bd_dom"/>
</dbReference>
<organism evidence="2">
    <name type="scientific">Athelia psychrophila</name>
    <dbReference type="NCBI Taxonomy" id="1759441"/>
    <lineage>
        <taxon>Eukaryota</taxon>
        <taxon>Fungi</taxon>
        <taxon>Dikarya</taxon>
        <taxon>Basidiomycota</taxon>
        <taxon>Agaricomycotina</taxon>
        <taxon>Agaricomycetes</taxon>
        <taxon>Agaricomycetidae</taxon>
        <taxon>Atheliales</taxon>
        <taxon>Atheliaceae</taxon>
        <taxon>Athelia</taxon>
    </lineage>
</organism>
<sequence length="348" mass="37440">MSSKIKIFFTGATGYIGGAVTSRLLAHPRTASFNITALVRTEDKAAKLRPLGVKTVIGSCSDIDQLENLASEADILFSTVDCDDLTAMQANLRGLKRRYEATGQRPILIHTSGTGEFVDSDRAAAGTFLYQEPYTDVDIPKIESLPNEAWHRNVDLEVVKANADGYVKTYIIMPGAVWGVPTGRVADSGTQHMHSKLLPWLVQAAIKRSRGGFVGLGKNVWPHVEVNDTADLYIVLLDSIFSDPHAAASGREGYYIAENGEYGLYDTAKAIGVAAQGLGLIKDSEPTPFTDEELQAQPKLAATGTHCRCRADRSRSIGWAPLKTTADFFASVKPEVEAVAAASVAVPS</sequence>
<reference evidence="2" key="1">
    <citation type="journal article" date="2016" name="Mol. Biol. Evol.">
        <title>Comparative Genomics of Early-Diverging Mushroom-Forming Fungi Provides Insights into the Origins of Lignocellulose Decay Capabilities.</title>
        <authorList>
            <person name="Nagy L.G."/>
            <person name="Riley R."/>
            <person name="Tritt A."/>
            <person name="Adam C."/>
            <person name="Daum C."/>
            <person name="Floudas D."/>
            <person name="Sun H."/>
            <person name="Yadav J.S."/>
            <person name="Pangilinan J."/>
            <person name="Larsson K.H."/>
            <person name="Matsuura K."/>
            <person name="Barry K."/>
            <person name="Labutti K."/>
            <person name="Kuo R."/>
            <person name="Ohm R.A."/>
            <person name="Bhattacharya S.S."/>
            <person name="Shirouzu T."/>
            <person name="Yoshinaga Y."/>
            <person name="Martin F.M."/>
            <person name="Grigoriev I.V."/>
            <person name="Hibbett D.S."/>
        </authorList>
    </citation>
    <scope>NUCLEOTIDE SEQUENCE [LARGE SCALE GENOMIC DNA]</scope>
    <source>
        <strain evidence="2">CBS 109695</strain>
    </source>
</reference>
<gene>
    <name evidence="2" type="ORF">FIBSPDRAFT_1053367</name>
</gene>
<protein>
    <submittedName>
        <fullName evidence="2">NAD(P)-binding protein</fullName>
    </submittedName>
</protein>
<dbReference type="GO" id="GO:0005737">
    <property type="term" value="C:cytoplasm"/>
    <property type="evidence" value="ECO:0007669"/>
    <property type="project" value="TreeGrafter"/>
</dbReference>
<dbReference type="STRING" id="436010.A0A167X1M5"/>
<dbReference type="Gene3D" id="3.40.50.720">
    <property type="entry name" value="NAD(P)-binding Rossmann-like Domain"/>
    <property type="match status" value="1"/>
</dbReference>
<name>A0A167X1M5_9AGAM</name>
<dbReference type="PANTHER" id="PTHR48079:SF6">
    <property type="entry name" value="NAD(P)-BINDING DOMAIN-CONTAINING PROTEIN-RELATED"/>
    <property type="match status" value="1"/>
</dbReference>
<dbReference type="PANTHER" id="PTHR48079">
    <property type="entry name" value="PROTEIN YEEZ"/>
    <property type="match status" value="1"/>
</dbReference>
<dbReference type="Pfam" id="PF13460">
    <property type="entry name" value="NAD_binding_10"/>
    <property type="match status" value="1"/>
</dbReference>
<dbReference type="GO" id="GO:0004029">
    <property type="term" value="F:aldehyde dehydrogenase (NAD+) activity"/>
    <property type="evidence" value="ECO:0007669"/>
    <property type="project" value="TreeGrafter"/>
</dbReference>
<dbReference type="InterPro" id="IPR036291">
    <property type="entry name" value="NAD(P)-bd_dom_sf"/>
</dbReference>
<feature type="domain" description="NAD(P)-binding" evidence="1">
    <location>
        <begin position="11"/>
        <end position="85"/>
    </location>
</feature>
<proteinExistence type="predicted"/>